<dbReference type="EMBL" id="BAAAPF010000010">
    <property type="protein sequence ID" value="GAA2110952.1"/>
    <property type="molecule type" value="Genomic_DNA"/>
</dbReference>
<protein>
    <submittedName>
        <fullName evidence="1">Uncharacterized protein</fullName>
    </submittedName>
</protein>
<evidence type="ECO:0000313" key="2">
    <source>
        <dbReference type="Proteomes" id="UP001500443"/>
    </source>
</evidence>
<organism evidence="1 2">
    <name type="scientific">Streptomyces synnematoformans</name>
    <dbReference type="NCBI Taxonomy" id="415721"/>
    <lineage>
        <taxon>Bacteria</taxon>
        <taxon>Bacillati</taxon>
        <taxon>Actinomycetota</taxon>
        <taxon>Actinomycetes</taxon>
        <taxon>Kitasatosporales</taxon>
        <taxon>Streptomycetaceae</taxon>
        <taxon>Streptomyces</taxon>
    </lineage>
</organism>
<dbReference type="RefSeq" id="WP_344287978.1">
    <property type="nucleotide sequence ID" value="NZ_BAAAPF010000010.1"/>
</dbReference>
<reference evidence="1 2" key="1">
    <citation type="journal article" date="2019" name="Int. J. Syst. Evol. Microbiol.">
        <title>The Global Catalogue of Microorganisms (GCM) 10K type strain sequencing project: providing services to taxonomists for standard genome sequencing and annotation.</title>
        <authorList>
            <consortium name="The Broad Institute Genomics Platform"/>
            <consortium name="The Broad Institute Genome Sequencing Center for Infectious Disease"/>
            <person name="Wu L."/>
            <person name="Ma J."/>
        </authorList>
    </citation>
    <scope>NUCLEOTIDE SEQUENCE [LARGE SCALE GENOMIC DNA]</scope>
    <source>
        <strain evidence="1 2">JCM 15481</strain>
    </source>
</reference>
<accession>A0ABN2XIQ0</accession>
<sequence>MGQRVNVYTYPTEYDEEGPKLAGWFRLDSATLYKEVTVDGERSANPLPDHSHQTLYRTAQGCWVMCTWSQYSDIETRYEFVDDETAKDWLLRNDEDDAVQQWFGELEEESGPNLGGRPAIGAKWEVRLDAETQRRVTEYAAGRPRADVLRELIDAGLHALEPA</sequence>
<proteinExistence type="predicted"/>
<name>A0ABN2XIQ0_9ACTN</name>
<comment type="caution">
    <text evidence="1">The sequence shown here is derived from an EMBL/GenBank/DDBJ whole genome shotgun (WGS) entry which is preliminary data.</text>
</comment>
<dbReference type="Proteomes" id="UP001500443">
    <property type="component" value="Unassembled WGS sequence"/>
</dbReference>
<keyword evidence="2" id="KW-1185">Reference proteome</keyword>
<evidence type="ECO:0000313" key="1">
    <source>
        <dbReference type="EMBL" id="GAA2110952.1"/>
    </source>
</evidence>
<gene>
    <name evidence="1" type="ORF">GCM10009802_08360</name>
</gene>